<dbReference type="InterPro" id="IPR045851">
    <property type="entry name" value="AMP-bd_C_sf"/>
</dbReference>
<dbReference type="InterPro" id="IPR000873">
    <property type="entry name" value="AMP-dep_synth/lig_dom"/>
</dbReference>
<dbReference type="SUPFAM" id="SSF51197">
    <property type="entry name" value="Clavaminate synthase-like"/>
    <property type="match status" value="1"/>
</dbReference>
<dbReference type="InterPro" id="IPR010071">
    <property type="entry name" value="AA_adenyl_dom"/>
</dbReference>
<name>A0ABR7TWN9_9BACT</name>
<evidence type="ECO:0000259" key="2">
    <source>
        <dbReference type="PROSITE" id="PS50075"/>
    </source>
</evidence>
<comment type="caution">
    <text evidence="3">The sequence shown here is derived from an EMBL/GenBank/DDBJ whole genome shotgun (WGS) entry which is preliminary data.</text>
</comment>
<dbReference type="Gene3D" id="3.30.559.10">
    <property type="entry name" value="Chloramphenicol acetyltransferase-like domain"/>
    <property type="match status" value="2"/>
</dbReference>
<dbReference type="InterPro" id="IPR009081">
    <property type="entry name" value="PP-bd_ACP"/>
</dbReference>
<dbReference type="SUPFAM" id="SSF47336">
    <property type="entry name" value="ACP-like"/>
    <property type="match status" value="1"/>
</dbReference>
<dbReference type="PROSITE" id="PS50075">
    <property type="entry name" value="CARRIER"/>
    <property type="match status" value="1"/>
</dbReference>
<organism evidence="3 4">
    <name type="scientific">Chitinophaga qingshengii</name>
    <dbReference type="NCBI Taxonomy" id="1569794"/>
    <lineage>
        <taxon>Bacteria</taxon>
        <taxon>Pseudomonadati</taxon>
        <taxon>Bacteroidota</taxon>
        <taxon>Chitinophagia</taxon>
        <taxon>Chitinophagales</taxon>
        <taxon>Chitinophagaceae</taxon>
        <taxon>Chitinophaga</taxon>
    </lineage>
</organism>
<dbReference type="Gene3D" id="3.60.130.10">
    <property type="entry name" value="Clavaminate synthase-like"/>
    <property type="match status" value="1"/>
</dbReference>
<feature type="domain" description="Carrier" evidence="2">
    <location>
        <begin position="1073"/>
        <end position="1148"/>
    </location>
</feature>
<dbReference type="InterPro" id="IPR044894">
    <property type="entry name" value="TubC_N_sf"/>
</dbReference>
<dbReference type="Gene3D" id="3.30.300.30">
    <property type="match status" value="1"/>
</dbReference>
<gene>
    <name evidence="3" type="ORF">ICL07_31225</name>
</gene>
<dbReference type="Gene3D" id="2.30.38.10">
    <property type="entry name" value="Luciferase, Domain 3"/>
    <property type="match status" value="1"/>
</dbReference>
<keyword evidence="1" id="KW-0560">Oxidoreductase</keyword>
<dbReference type="SUPFAM" id="SSF52777">
    <property type="entry name" value="CoA-dependent acyltransferases"/>
    <property type="match status" value="4"/>
</dbReference>
<dbReference type="InterPro" id="IPR042098">
    <property type="entry name" value="TauD-like_sf"/>
</dbReference>
<dbReference type="NCBIfam" id="TIGR01733">
    <property type="entry name" value="AA-adenyl-dom"/>
    <property type="match status" value="1"/>
</dbReference>
<dbReference type="PROSITE" id="PS00455">
    <property type="entry name" value="AMP_BINDING"/>
    <property type="match status" value="1"/>
</dbReference>
<dbReference type="CDD" id="cd05930">
    <property type="entry name" value="A_NRPS"/>
    <property type="match status" value="1"/>
</dbReference>
<dbReference type="Pfam" id="PF02668">
    <property type="entry name" value="TauD"/>
    <property type="match status" value="1"/>
</dbReference>
<sequence>MSIDQLIGQLMEQDTFIRLTGDNRLQVMMPKAGAQNDALLAELRSRKAEVIAWLQNGSGERLPVAAFEEQDHYPCSHSQQRLWLLQQLIGDAPAYHIAVGYQFPDSLDIAAFRRALALLVSQHESLRTSLREIADEPRQVVLPDINGYFFYTDYSDESLQEREMMEKLQAFRDLPFQLDTAPLFRIGLWKRSAQQYYLLFVMHHIISDGWSIEVLMKDLIRFYRQETGGSIGFSDKLPIQYRDYTMWLETWLQSGEMQRHRDYWLKLLGDDLPVLDLPVDYTRPVAQTFNGRLVSAQFPVNTSLAFAALLKEQGCTLFMGLTALMNTLFFRYTNQQDIVLGTPVAARPDKLLEDQVGFYINTIVLRTKIQEDDSFLSILKRTRETVLSAYEHQLYPFDKLVKEVSDYRDTSRSPVFDVLLSFNPDAYLAGGFPEDAPIHATPLPIDGNTSQLDLSFDFTGYDNALAVCIEYNTDLFSAARIDRMIVHLQLLMREVVAHAHTRITALDYIPPAEKELLLYELNYSERAPDYRHTIHELFEREVEKFPAAPAVIHGATVLSFRDLNTAANRIAHLLLRHGIRKGDFVGVYLERGADLACAIIGIIKAGGVYVPLDPQHPKVRIQLQLQDSTPFALITAAQMITTDPAFFKDTGVKLLLATDKLKTDRRLLENMLALKVADSQELNGMPENNPDVRILPEDWAYMVYTSGTTGKPKGAILRHDGAVNHILAEYQELSLADGFRFLQSANISSDISVWQFMAPWLRGGACVIIDKEDIQRYDQLLAVMESREVSIVEFVTSYLAGLISFLEYYPQRRPALKHLQWMMIVGEEVTPAVVNKWRALYPHVGILNGYGPAEASDDITQYIIADALPADTLKVPIGRPLPNLNIFLLDSRRQLLPFGYYGEICVSGIGVGAGYWNLPEKTSEVFIPNSFAGTLGETIYRTGDLGRWLADGNLEFCGRTDMQIKVRGFRVEVAEIEMICRVHEWVEDIVVEMKNIPPSGKALVAYVIKSRTEMEDQAVADALQDFLAARLPDYMWPSYFVFMQAFPVNLSDKVDRKALPAPTGSPGSKQYAPPESELESKLLAIWEQVLEKDGLGVLADFFRNGGHSLKAIQITSRIYHDMGLRVSLKDIFMYPAVRKLAAHLATLPVETDLHIDRAPEAATYPLSHAQQRIWVSGKLYEGNMAYNMPMKYIFNGRLNAAALRQALYLLAGRHEILRTAFIDVDGVPSQKILPVEQMEPHLTITGMRGATEDAIREKAELLLWQPFDLKKGMLFRVDLLQVEEEKYLLLFVLHHIISDGWSEDIFLKELTMLYDSCCKGNTSTLPPLKLQYRDYAVWQLKFLESQAAERQLRYWLDKFSAEIPLLQLPVDYPRQEHRTFDAIDLRFTIPSNVADQLRSMAAAAGASLFMVLQSAIYVLLYRFTAQTTLVIGSPVAARTHVDLEGQIGCYMNMLALLNRIDPQKEWTALLHQVKENTLDAFNHQDYPFDLLLKALQPQRHPGRLPLFDVGFTWLNTIGPGEAVAIYEQSNYTIEAYAEGARTVKADLWVHAWEDANGEIGCSSSFNKGLFSDHTARLISGTFSRLMHQLPQYMHTSISTIINELTVEHKNATNMNRNEARKKNLEKFFQAKAQPATVSSMVNESLLSNGASSVKLVESTVIGVKLNYWIENNRAQVDESLRQYGGILFRGFNIDTPERVQEVADSFDGKQLRYFDQTSPRSAITGQLYTSTDHPHHQVIHMHNELSYSMQWPLNIMFCCITPATAGGETPIADVRQVWKQLRQETKDRFAANGVRYVRNMRNGVGLSWQQVFQTDDKSTVEQYFADTGIDYNWISDDHLRTRWDRPAVLRHPFTKEEIWFNHGYFYNEWLMEDTMRQVLGGESELPFNTYYGNGLPIEEETIAEIAAAFEHCKIVFQWKKGDVLLLDNMLMAHGRNPFEGNRKIVVAMFNPITV</sequence>
<evidence type="ECO:0000256" key="1">
    <source>
        <dbReference type="ARBA" id="ARBA00023002"/>
    </source>
</evidence>
<dbReference type="InterPro" id="IPR023213">
    <property type="entry name" value="CAT-like_dom_sf"/>
</dbReference>
<dbReference type="CDD" id="cd19531">
    <property type="entry name" value="LCL_NRPS-like"/>
    <property type="match status" value="2"/>
</dbReference>
<dbReference type="RefSeq" id="WP_188091987.1">
    <property type="nucleotide sequence ID" value="NZ_JACVFC010000007.1"/>
</dbReference>
<dbReference type="InterPro" id="IPR003819">
    <property type="entry name" value="TauD/TfdA-like"/>
</dbReference>
<dbReference type="Pfam" id="PF00501">
    <property type="entry name" value="AMP-binding"/>
    <property type="match status" value="1"/>
</dbReference>
<evidence type="ECO:0000313" key="3">
    <source>
        <dbReference type="EMBL" id="MBC9934891.1"/>
    </source>
</evidence>
<dbReference type="Gene3D" id="1.10.1200.10">
    <property type="entry name" value="ACP-like"/>
    <property type="match status" value="1"/>
</dbReference>
<proteinExistence type="predicted"/>
<dbReference type="InterPro" id="IPR001242">
    <property type="entry name" value="Condensation_dom"/>
</dbReference>
<dbReference type="SUPFAM" id="SSF56801">
    <property type="entry name" value="Acetyl-CoA synthetase-like"/>
    <property type="match status" value="1"/>
</dbReference>
<dbReference type="Gene3D" id="1.10.10.1830">
    <property type="entry name" value="Non-ribosomal peptide synthase, adenylation domain"/>
    <property type="match status" value="1"/>
</dbReference>
<dbReference type="InterPro" id="IPR020845">
    <property type="entry name" value="AMP-binding_CS"/>
</dbReference>
<dbReference type="PANTHER" id="PTHR45527:SF1">
    <property type="entry name" value="FATTY ACID SYNTHASE"/>
    <property type="match status" value="1"/>
</dbReference>
<protein>
    <submittedName>
        <fullName evidence="3">Amino acid adenylation domain-containing protein</fullName>
    </submittedName>
</protein>
<dbReference type="PANTHER" id="PTHR45527">
    <property type="entry name" value="NONRIBOSOMAL PEPTIDE SYNTHETASE"/>
    <property type="match status" value="1"/>
</dbReference>
<dbReference type="Pfam" id="PF00668">
    <property type="entry name" value="Condensation"/>
    <property type="match status" value="2"/>
</dbReference>
<accession>A0ABR7TWN9</accession>
<keyword evidence="4" id="KW-1185">Reference proteome</keyword>
<evidence type="ECO:0000313" key="4">
    <source>
        <dbReference type="Proteomes" id="UP000659124"/>
    </source>
</evidence>
<dbReference type="InterPro" id="IPR036736">
    <property type="entry name" value="ACP-like_sf"/>
</dbReference>
<dbReference type="EMBL" id="JACVFC010000007">
    <property type="protein sequence ID" value="MBC9934891.1"/>
    <property type="molecule type" value="Genomic_DNA"/>
</dbReference>
<reference evidence="3 4" key="1">
    <citation type="submission" date="2020-09" db="EMBL/GenBank/DDBJ databases">
        <title>Genome sequences of type strains of Chitinophaga qingshengii and Chitinophaga varians.</title>
        <authorList>
            <person name="Kittiwongwattana C."/>
        </authorList>
    </citation>
    <scope>NUCLEOTIDE SEQUENCE [LARGE SCALE GENOMIC DNA]</scope>
    <source>
        <strain evidence="3 4">JCM 30026</strain>
    </source>
</reference>
<dbReference type="Gene3D" id="3.40.50.980">
    <property type="match status" value="2"/>
</dbReference>
<dbReference type="Proteomes" id="UP000659124">
    <property type="component" value="Unassembled WGS sequence"/>
</dbReference>
<dbReference type="Pfam" id="PF00550">
    <property type="entry name" value="PP-binding"/>
    <property type="match status" value="1"/>
</dbReference>
<dbReference type="Gene3D" id="3.30.559.30">
    <property type="entry name" value="Nonribosomal peptide synthetase, condensation domain"/>
    <property type="match status" value="2"/>
</dbReference>